<comment type="subcellular location">
    <subcellularLocation>
        <location evidence="1">Nucleus</location>
    </subcellularLocation>
</comment>
<feature type="region of interest" description="Disordered" evidence="3">
    <location>
        <begin position="63"/>
        <end position="114"/>
    </location>
</feature>
<dbReference type="OrthoDB" id="285793at2759"/>
<dbReference type="GO" id="GO:0005634">
    <property type="term" value="C:nucleus"/>
    <property type="evidence" value="ECO:0007669"/>
    <property type="project" value="UniProtKB-SubCell"/>
</dbReference>
<dbReference type="SMART" id="SM00541">
    <property type="entry name" value="FYRN"/>
    <property type="match status" value="1"/>
</dbReference>
<dbReference type="EMBL" id="JAEPRB010000120">
    <property type="protein sequence ID" value="KAG2221059.1"/>
    <property type="molecule type" value="Genomic_DNA"/>
</dbReference>
<feature type="compositionally biased region" description="Basic and acidic residues" evidence="3">
    <location>
        <begin position="17"/>
        <end position="42"/>
    </location>
</feature>
<feature type="compositionally biased region" description="Acidic residues" evidence="3">
    <location>
        <begin position="75"/>
        <end position="92"/>
    </location>
</feature>
<evidence type="ECO:0000256" key="1">
    <source>
        <dbReference type="ARBA" id="ARBA00004123"/>
    </source>
</evidence>
<organism evidence="4 5">
    <name type="scientific">Circinella minor</name>
    <dbReference type="NCBI Taxonomy" id="1195481"/>
    <lineage>
        <taxon>Eukaryota</taxon>
        <taxon>Fungi</taxon>
        <taxon>Fungi incertae sedis</taxon>
        <taxon>Mucoromycota</taxon>
        <taxon>Mucoromycotina</taxon>
        <taxon>Mucoromycetes</taxon>
        <taxon>Mucorales</taxon>
        <taxon>Lichtheimiaceae</taxon>
        <taxon>Circinella</taxon>
    </lineage>
</organism>
<keyword evidence="2" id="KW-0539">Nucleus</keyword>
<dbReference type="PANTHER" id="PTHR22715:SF0">
    <property type="entry name" value="TRANSFORMING GROWTH FACTOR BETA REGULATOR 1"/>
    <property type="match status" value="1"/>
</dbReference>
<comment type="caution">
    <text evidence="4">The sequence shown here is derived from an EMBL/GenBank/DDBJ whole genome shotgun (WGS) entry which is preliminary data.</text>
</comment>
<evidence type="ECO:0000256" key="3">
    <source>
        <dbReference type="SAM" id="MobiDB-lite"/>
    </source>
</evidence>
<evidence type="ECO:0008006" key="6">
    <source>
        <dbReference type="Google" id="ProtNLM"/>
    </source>
</evidence>
<dbReference type="PROSITE" id="PS51542">
    <property type="entry name" value="FYRN"/>
    <property type="match status" value="1"/>
</dbReference>
<dbReference type="Pfam" id="PF05965">
    <property type="entry name" value="FYRC"/>
    <property type="match status" value="1"/>
</dbReference>
<feature type="compositionally biased region" description="Polar residues" evidence="3">
    <location>
        <begin position="1"/>
        <end position="16"/>
    </location>
</feature>
<dbReference type="PANTHER" id="PTHR22715">
    <property type="entry name" value="TRANSFORMING GROWTH FACTOR BETA REGULATED GENE 1"/>
    <property type="match status" value="1"/>
</dbReference>
<dbReference type="Pfam" id="PF05964">
    <property type="entry name" value="FYRN"/>
    <property type="match status" value="1"/>
</dbReference>
<sequence length="351" mass="39120">MSPSSNFQDALTQENDTLSKTEKKEQEAQLLLERNRDLTDQLEKSLKTIARLRRQRSSLLDSIAETHKSKNPTASDEDDDDSSIYDENDDLGELSPATPEEDSPSEKESSSEEETYIAVDALGRKRKRPVNTQAISRKSRYRLIAVPKDEAGDYILPVQLGTIKLISLGQILTTPSSYHNNRYIFPVGYKIERVYKSMVNPDNLVTYTCEIKQGQSAPKFCITPGDQPDNCIEKDNPTAAWSTVMKEANKESQRTHFAVSGPEYFGMSHPNVTKMIQELPGANECFMYQWRFFDDYETVAPGSPSSRGGGSFRGRGGHKRSASPVANGVLSTRGRRGGGPKRQRGGAKRSL</sequence>
<dbReference type="InterPro" id="IPR003888">
    <property type="entry name" value="FYrich_N"/>
</dbReference>
<dbReference type="Proteomes" id="UP000646827">
    <property type="component" value="Unassembled WGS sequence"/>
</dbReference>
<evidence type="ECO:0000256" key="2">
    <source>
        <dbReference type="ARBA" id="ARBA00023242"/>
    </source>
</evidence>
<reference evidence="4 5" key="1">
    <citation type="submission" date="2020-12" db="EMBL/GenBank/DDBJ databases">
        <title>Metabolic potential, ecology and presence of endohyphal bacteria is reflected in genomic diversity of Mucoromycotina.</title>
        <authorList>
            <person name="Muszewska A."/>
            <person name="Okrasinska A."/>
            <person name="Steczkiewicz K."/>
            <person name="Drgas O."/>
            <person name="Orlowska M."/>
            <person name="Perlinska-Lenart U."/>
            <person name="Aleksandrzak-Piekarczyk T."/>
            <person name="Szatraj K."/>
            <person name="Zielenkiewicz U."/>
            <person name="Pilsyk S."/>
            <person name="Malc E."/>
            <person name="Mieczkowski P."/>
            <person name="Kruszewska J.S."/>
            <person name="Biernat P."/>
            <person name="Pawlowska J."/>
        </authorList>
    </citation>
    <scope>NUCLEOTIDE SEQUENCE [LARGE SCALE GENOMIC DNA]</scope>
    <source>
        <strain evidence="4 5">CBS 142.35</strain>
    </source>
</reference>
<evidence type="ECO:0000313" key="4">
    <source>
        <dbReference type="EMBL" id="KAG2221059.1"/>
    </source>
</evidence>
<name>A0A8H7S1P0_9FUNG</name>
<dbReference type="InterPro" id="IPR003889">
    <property type="entry name" value="FYrich_C"/>
</dbReference>
<accession>A0A8H7S1P0</accession>
<gene>
    <name evidence="4" type="ORF">INT45_009717</name>
</gene>
<feature type="compositionally biased region" description="Basic residues" evidence="3">
    <location>
        <begin position="333"/>
        <end position="351"/>
    </location>
</feature>
<dbReference type="InterPro" id="IPR040092">
    <property type="entry name" value="TBRG1"/>
</dbReference>
<keyword evidence="5" id="KW-1185">Reference proteome</keyword>
<dbReference type="GO" id="GO:0051726">
    <property type="term" value="P:regulation of cell cycle"/>
    <property type="evidence" value="ECO:0007669"/>
    <property type="project" value="TreeGrafter"/>
</dbReference>
<dbReference type="SMART" id="SM00542">
    <property type="entry name" value="FYRC"/>
    <property type="match status" value="1"/>
</dbReference>
<protein>
    <recommendedName>
        <fullName evidence="6">Transforming growth factor beta regulator 1</fullName>
    </recommendedName>
</protein>
<dbReference type="AlphaFoldDB" id="A0A8H7S1P0"/>
<proteinExistence type="predicted"/>
<dbReference type="PROSITE" id="PS51543">
    <property type="entry name" value="FYRC"/>
    <property type="match status" value="1"/>
</dbReference>
<dbReference type="Gene3D" id="3.30.160.360">
    <property type="match status" value="1"/>
</dbReference>
<feature type="region of interest" description="Disordered" evidence="3">
    <location>
        <begin position="1"/>
        <end position="42"/>
    </location>
</feature>
<evidence type="ECO:0000313" key="5">
    <source>
        <dbReference type="Proteomes" id="UP000646827"/>
    </source>
</evidence>
<feature type="region of interest" description="Disordered" evidence="3">
    <location>
        <begin position="301"/>
        <end position="351"/>
    </location>
</feature>